<evidence type="ECO:0000256" key="12">
    <source>
        <dbReference type="PIRSR" id="PIRSR610972-3"/>
    </source>
</evidence>
<feature type="site" description="Important for catalytic activity and assists the phosphoryl transfer reaction to Asp8 by balancing charge and orienting the reacting groups" evidence="13">
    <location>
        <position position="116"/>
    </location>
</feature>
<accession>A0A2V3VWM5</accession>
<comment type="caution">
    <text evidence="14">The sequence shown here is derived from an EMBL/GenBank/DDBJ whole genome shotgun (WGS) entry which is preliminary data.</text>
</comment>
<dbReference type="InterPro" id="IPR006439">
    <property type="entry name" value="HAD-SF_hydro_IA"/>
</dbReference>
<dbReference type="Proteomes" id="UP000247978">
    <property type="component" value="Unassembled WGS sequence"/>
</dbReference>
<feature type="binding site" evidence="11">
    <location>
        <begin position="44"/>
        <end position="49"/>
    </location>
    <ligand>
        <name>substrate</name>
    </ligand>
</feature>
<keyword evidence="4 12" id="KW-0460">Magnesium</keyword>
<comment type="catalytic activity">
    <reaction evidence="7">
        <text>beta-D-glucose 1-phosphate = beta-D-glucose 6-phosphate</text>
        <dbReference type="Rhea" id="RHEA:20113"/>
        <dbReference type="ChEBI" id="CHEBI:57684"/>
        <dbReference type="ChEBI" id="CHEBI:58247"/>
        <dbReference type="EC" id="5.4.2.6"/>
    </reaction>
</comment>
<dbReference type="RefSeq" id="WP_110395777.1">
    <property type="nucleotide sequence ID" value="NZ_JBHUHB010000001.1"/>
</dbReference>
<evidence type="ECO:0000256" key="8">
    <source>
        <dbReference type="ARBA" id="ARBA00044968"/>
    </source>
</evidence>
<dbReference type="GO" id="GO:0008801">
    <property type="term" value="F:beta-phosphoglucomutase activity"/>
    <property type="evidence" value="ECO:0007669"/>
    <property type="project" value="UniProtKB-EC"/>
</dbReference>
<name>A0A2V3VWM5_9BACI</name>
<dbReference type="InterPro" id="IPR010976">
    <property type="entry name" value="B-phosphoglucomutase_hydrolase"/>
</dbReference>
<dbReference type="OrthoDB" id="9797743at2"/>
<dbReference type="SFLD" id="SFLDG01135">
    <property type="entry name" value="C1.5.6:_HAD__Beta-PGM__Phospha"/>
    <property type="match status" value="1"/>
</dbReference>
<dbReference type="Gene3D" id="3.40.50.1000">
    <property type="entry name" value="HAD superfamily/HAD-like"/>
    <property type="match status" value="1"/>
</dbReference>
<dbReference type="GO" id="GO:0000287">
    <property type="term" value="F:magnesium ion binding"/>
    <property type="evidence" value="ECO:0007669"/>
    <property type="project" value="InterPro"/>
</dbReference>
<dbReference type="SFLD" id="SFLDG01129">
    <property type="entry name" value="C1.5:_HAD__Beta-PGM__Phosphata"/>
    <property type="match status" value="1"/>
</dbReference>
<evidence type="ECO:0000256" key="10">
    <source>
        <dbReference type="PIRSR" id="PIRSR610972-1"/>
    </source>
</evidence>
<evidence type="ECO:0000256" key="9">
    <source>
        <dbReference type="ARBA" id="ARBA00044991"/>
    </source>
</evidence>
<evidence type="ECO:0000313" key="14">
    <source>
        <dbReference type="EMBL" id="PXW86367.1"/>
    </source>
</evidence>
<keyword evidence="15" id="KW-1185">Reference proteome</keyword>
<feature type="binding site" evidence="12">
    <location>
        <position position="8"/>
    </location>
    <ligand>
        <name>Mg(2+)</name>
        <dbReference type="ChEBI" id="CHEBI:18420"/>
    </ligand>
</feature>
<feature type="binding site" evidence="11">
    <location>
        <position position="24"/>
    </location>
    <ligand>
        <name>substrate</name>
    </ligand>
</feature>
<evidence type="ECO:0000256" key="5">
    <source>
        <dbReference type="ARBA" id="ARBA00023235"/>
    </source>
</evidence>
<dbReference type="EMBL" id="QJJQ01000008">
    <property type="protein sequence ID" value="PXW86367.1"/>
    <property type="molecule type" value="Genomic_DNA"/>
</dbReference>
<dbReference type="GO" id="GO:0005975">
    <property type="term" value="P:carbohydrate metabolic process"/>
    <property type="evidence" value="ECO:0007669"/>
    <property type="project" value="InterPro"/>
</dbReference>
<gene>
    <name evidence="14" type="ORF">DFR56_108186</name>
</gene>
<dbReference type="InterPro" id="IPR023214">
    <property type="entry name" value="HAD_sf"/>
</dbReference>
<keyword evidence="3 12" id="KW-0479">Metal-binding</keyword>
<protein>
    <recommendedName>
        <fullName evidence="9">Beta-phosphoglucomutase</fullName>
        <ecNumber evidence="8">5.4.2.6</ecNumber>
    </recommendedName>
</protein>
<feature type="binding site" evidence="11">
    <location>
        <begin position="116"/>
        <end position="120"/>
    </location>
    <ligand>
        <name>substrate</name>
    </ligand>
</feature>
<comment type="cofactor">
    <cofactor evidence="12">
        <name>Mg(2+)</name>
        <dbReference type="ChEBI" id="CHEBI:18420"/>
    </cofactor>
    <text evidence="12">Binds 2 magnesium ions per subunit.</text>
</comment>
<dbReference type="PANTHER" id="PTHR46193">
    <property type="entry name" value="6-PHOSPHOGLUCONATE PHOSPHATASE"/>
    <property type="match status" value="1"/>
</dbReference>
<dbReference type="NCBIfam" id="TIGR01990">
    <property type="entry name" value="bPGM"/>
    <property type="match status" value="1"/>
</dbReference>
<evidence type="ECO:0000256" key="1">
    <source>
        <dbReference type="ARBA" id="ARBA00006171"/>
    </source>
</evidence>
<dbReference type="PANTHER" id="PTHR46193:SF18">
    <property type="entry name" value="HEXITOL PHOSPHATASE B"/>
    <property type="match status" value="1"/>
</dbReference>
<dbReference type="InterPro" id="IPR023198">
    <property type="entry name" value="PGP-like_dom2"/>
</dbReference>
<feature type="site" description="Important for catalytic activity and assists the phosphoryl transfer reaction to Asp8 by balancing charge and orienting the reacting groups" evidence="13">
    <location>
        <position position="147"/>
    </location>
</feature>
<evidence type="ECO:0000256" key="13">
    <source>
        <dbReference type="PIRSR" id="PIRSR610972-4"/>
    </source>
</evidence>
<sequence length="228" mass="25391">MIKAFIFDLDGVITDTAHLHFKAWKWLASEKFGIVIDENMHEQLKGLSRMDSLEKILAIHHLNQKYTVKEKVELTTTKNLYYRKLISDITPRDILPGIVELLEEIKGSSYKLALASASKNAIAILKSLDLFQSFDFIADAAIVKKGKPAPDIYLLAAKGLSVAPENCIGIEDAVSGIQSIKHAHMFAVGVGDKRLLHEADYVVSKTEALTLPNMMQAWNNSLVKKKTD</sequence>
<organism evidence="14 15">
    <name type="scientific">Pseudogracilibacillus auburnensis</name>
    <dbReference type="NCBI Taxonomy" id="1494959"/>
    <lineage>
        <taxon>Bacteria</taxon>
        <taxon>Bacillati</taxon>
        <taxon>Bacillota</taxon>
        <taxon>Bacilli</taxon>
        <taxon>Bacillales</taxon>
        <taxon>Bacillaceae</taxon>
        <taxon>Pseudogracilibacillus</taxon>
    </lineage>
</organism>
<dbReference type="SFLD" id="SFLDS00003">
    <property type="entry name" value="Haloacid_Dehalogenase"/>
    <property type="match status" value="1"/>
</dbReference>
<feature type="binding site" evidence="12">
    <location>
        <position position="171"/>
    </location>
    <ligand>
        <name>Mg(2+)</name>
        <dbReference type="ChEBI" id="CHEBI:18420"/>
    </ligand>
</feature>
<feature type="binding site" evidence="12">
    <location>
        <position position="172"/>
    </location>
    <ligand>
        <name>Mg(2+)</name>
        <dbReference type="ChEBI" id="CHEBI:18420"/>
    </ligand>
</feature>
<proteinExistence type="inferred from homology"/>
<feature type="binding site" evidence="11">
    <location>
        <position position="78"/>
    </location>
    <ligand>
        <name>substrate</name>
    </ligand>
</feature>
<feature type="binding site" evidence="11">
    <location>
        <begin position="8"/>
        <end position="10"/>
    </location>
    <ligand>
        <name>substrate</name>
    </ligand>
</feature>
<evidence type="ECO:0000256" key="6">
    <source>
        <dbReference type="ARBA" id="ARBA00023277"/>
    </source>
</evidence>
<dbReference type="Pfam" id="PF00702">
    <property type="entry name" value="Hydrolase"/>
    <property type="match status" value="1"/>
</dbReference>
<dbReference type="InterPro" id="IPR036412">
    <property type="entry name" value="HAD-like_sf"/>
</dbReference>
<feature type="active site" description="Nucleophile" evidence="10">
    <location>
        <position position="8"/>
    </location>
</feature>
<keyword evidence="2" id="KW-0597">Phosphoprotein</keyword>
<reference evidence="14 15" key="1">
    <citation type="submission" date="2018-05" db="EMBL/GenBank/DDBJ databases">
        <title>Genomic Encyclopedia of Type Strains, Phase IV (KMG-IV): sequencing the most valuable type-strain genomes for metagenomic binning, comparative biology and taxonomic classification.</title>
        <authorList>
            <person name="Goeker M."/>
        </authorList>
    </citation>
    <scope>NUCLEOTIDE SEQUENCE [LARGE SCALE GENOMIC DNA]</scope>
    <source>
        <strain evidence="14 15">DSM 28556</strain>
    </source>
</reference>
<feature type="active site" description="Proton donor/acceptor" evidence="10">
    <location>
        <position position="10"/>
    </location>
</feature>
<comment type="similarity">
    <text evidence="1">Belongs to the HAD-like hydrolase superfamily. CbbY/CbbZ/Gph/YieH family.</text>
</comment>
<evidence type="ECO:0000313" key="15">
    <source>
        <dbReference type="Proteomes" id="UP000247978"/>
    </source>
</evidence>
<dbReference type="Gene3D" id="1.10.150.240">
    <property type="entry name" value="Putative phosphatase, domain 2"/>
    <property type="match status" value="1"/>
</dbReference>
<dbReference type="AlphaFoldDB" id="A0A2V3VWM5"/>
<dbReference type="InterPro" id="IPR051600">
    <property type="entry name" value="Beta-PGM-like"/>
</dbReference>
<keyword evidence="6" id="KW-0119">Carbohydrate metabolism</keyword>
<feature type="binding site" evidence="11">
    <location>
        <position position="52"/>
    </location>
    <ligand>
        <name>substrate</name>
    </ligand>
</feature>
<evidence type="ECO:0000256" key="11">
    <source>
        <dbReference type="PIRSR" id="PIRSR610972-2"/>
    </source>
</evidence>
<evidence type="ECO:0000256" key="3">
    <source>
        <dbReference type="ARBA" id="ARBA00022723"/>
    </source>
</evidence>
<dbReference type="NCBIfam" id="TIGR01509">
    <property type="entry name" value="HAD-SF-IA-v3"/>
    <property type="match status" value="1"/>
</dbReference>
<dbReference type="EC" id="5.4.2.6" evidence="8"/>
<dbReference type="PRINTS" id="PR00413">
    <property type="entry name" value="HADHALOGNASE"/>
</dbReference>
<dbReference type="InterPro" id="IPR010972">
    <property type="entry name" value="Beta-PGM"/>
</dbReference>
<keyword evidence="5" id="KW-0413">Isomerase</keyword>
<dbReference type="CDD" id="cd02598">
    <property type="entry name" value="HAD_BPGM"/>
    <property type="match status" value="1"/>
</dbReference>
<dbReference type="NCBIfam" id="TIGR02009">
    <property type="entry name" value="PGMB-YQAB-SF"/>
    <property type="match status" value="1"/>
</dbReference>
<evidence type="ECO:0000256" key="7">
    <source>
        <dbReference type="ARBA" id="ARBA00044926"/>
    </source>
</evidence>
<evidence type="ECO:0000256" key="4">
    <source>
        <dbReference type="ARBA" id="ARBA00022842"/>
    </source>
</evidence>
<dbReference type="SUPFAM" id="SSF56784">
    <property type="entry name" value="HAD-like"/>
    <property type="match status" value="1"/>
</dbReference>
<evidence type="ECO:0000256" key="2">
    <source>
        <dbReference type="ARBA" id="ARBA00022553"/>
    </source>
</evidence>
<feature type="binding site" evidence="12">
    <location>
        <position position="10"/>
    </location>
    <ligand>
        <name>Mg(2+)</name>
        <dbReference type="ChEBI" id="CHEBI:18420"/>
    </ligand>
</feature>
<feature type="binding site" evidence="11">
    <location>
        <position position="147"/>
    </location>
    <ligand>
        <name>substrate</name>
    </ligand>
</feature>